<keyword evidence="2" id="KW-1185">Reference proteome</keyword>
<proteinExistence type="predicted"/>
<reference evidence="1" key="1">
    <citation type="submission" date="2023-06" db="EMBL/GenBank/DDBJ databases">
        <title>MT1 and MT2 Draft Genomes of Novel Species.</title>
        <authorList>
            <person name="Venkateswaran K."/>
        </authorList>
    </citation>
    <scope>NUCLEOTIDE SEQUENCE</scope>
    <source>
        <strain evidence="1">IIF3SC-B10</strain>
    </source>
</reference>
<comment type="caution">
    <text evidence="1">The sequence shown here is derived from an EMBL/GenBank/DDBJ whole genome shotgun (WGS) entry which is preliminary data.</text>
</comment>
<organism evidence="1 2">
    <name type="scientific">Arthrobacter burdickii</name>
    <dbReference type="NCBI Taxonomy" id="3035920"/>
    <lineage>
        <taxon>Bacteria</taxon>
        <taxon>Bacillati</taxon>
        <taxon>Actinomycetota</taxon>
        <taxon>Actinomycetes</taxon>
        <taxon>Micrococcales</taxon>
        <taxon>Micrococcaceae</taxon>
        <taxon>Arthrobacter</taxon>
    </lineage>
</organism>
<evidence type="ECO:0000313" key="1">
    <source>
        <dbReference type="EMBL" id="MDN4611482.1"/>
    </source>
</evidence>
<accession>A0ABT8K335</accession>
<dbReference type="RefSeq" id="WP_301227477.1">
    <property type="nucleotide sequence ID" value="NZ_JAROCG010000001.1"/>
</dbReference>
<sequence>MTTDMTQAQNPFGISYDPYRHLAEHYPHIAVIRIRLNDKVVGLTDGKSVVFLDERLNEVEDRNVLCHEVVHIDHGHGTCQPPEVEYMVRAETARRLIDIDELLKATQVTQDRAALARLVNVTRQTLHDRLATSSEEDRAKLWNAHPKGL</sequence>
<evidence type="ECO:0000313" key="2">
    <source>
        <dbReference type="Proteomes" id="UP001174209"/>
    </source>
</evidence>
<name>A0ABT8K335_9MICC</name>
<dbReference type="Proteomes" id="UP001174209">
    <property type="component" value="Unassembled WGS sequence"/>
</dbReference>
<gene>
    <name evidence="1" type="ORF">P5G52_11475</name>
</gene>
<evidence type="ECO:0008006" key="3">
    <source>
        <dbReference type="Google" id="ProtNLM"/>
    </source>
</evidence>
<dbReference type="EMBL" id="JAROCG010000001">
    <property type="protein sequence ID" value="MDN4611482.1"/>
    <property type="molecule type" value="Genomic_DNA"/>
</dbReference>
<protein>
    <recommendedName>
        <fullName evidence="3">IrrE N-terminal-like domain-containing protein</fullName>
    </recommendedName>
</protein>